<dbReference type="InterPro" id="IPR042185">
    <property type="entry name" value="Serpin_sf_2"/>
</dbReference>
<organism evidence="4 5">
    <name type="scientific">Toxocara canis</name>
    <name type="common">Canine roundworm</name>
    <dbReference type="NCBI Taxonomy" id="6265"/>
    <lineage>
        <taxon>Eukaryota</taxon>
        <taxon>Metazoa</taxon>
        <taxon>Ecdysozoa</taxon>
        <taxon>Nematoda</taxon>
        <taxon>Chromadorea</taxon>
        <taxon>Rhabditida</taxon>
        <taxon>Spirurina</taxon>
        <taxon>Ascaridomorpha</taxon>
        <taxon>Ascaridoidea</taxon>
        <taxon>Toxocaridae</taxon>
        <taxon>Toxocara</taxon>
    </lineage>
</organism>
<dbReference type="Gene3D" id="2.30.39.10">
    <property type="entry name" value="Alpha-1-antitrypsin, domain 1"/>
    <property type="match status" value="1"/>
</dbReference>
<accession>A0A0B2V9I6</accession>
<gene>
    <name evidence="4" type="primary">Serpinb13</name>
    <name evidence="4" type="ORF">Tcan_14888</name>
</gene>
<sequence length="214" mass="24067">MHLTSSSSRSVDLAIPQADFALELLHRSGVANSSTILSPISVSIALVMAYAGARGNTKAQISDEINDWVKNETNSRITEIVNEEILNGFVSIVLANALYFKAEWQHQFNPNSTINQIFFVNENEQREVEMMSINGRFLYAEDAAVQVIGLPYNNDEVFMYIFLPKEMYGLDDFLSTMTGEQLIGTLEFSMRIENVEVSLHCFSNKIRALLLEAK</sequence>
<dbReference type="GO" id="GO:0005615">
    <property type="term" value="C:extracellular space"/>
    <property type="evidence" value="ECO:0007669"/>
    <property type="project" value="InterPro"/>
</dbReference>
<dbReference type="InterPro" id="IPR036186">
    <property type="entry name" value="Serpin_sf"/>
</dbReference>
<reference evidence="4 5" key="1">
    <citation type="submission" date="2014-11" db="EMBL/GenBank/DDBJ databases">
        <title>Genetic blueprint of the zoonotic pathogen Toxocara canis.</title>
        <authorList>
            <person name="Zhu X.-Q."/>
            <person name="Korhonen P.K."/>
            <person name="Cai H."/>
            <person name="Young N.D."/>
            <person name="Nejsum P."/>
            <person name="von Samson-Himmelstjerna G."/>
            <person name="Boag P.R."/>
            <person name="Tan P."/>
            <person name="Li Q."/>
            <person name="Min J."/>
            <person name="Yang Y."/>
            <person name="Wang X."/>
            <person name="Fang X."/>
            <person name="Hall R.S."/>
            <person name="Hofmann A."/>
            <person name="Sternberg P.W."/>
            <person name="Jex A.R."/>
            <person name="Gasser R.B."/>
        </authorList>
    </citation>
    <scope>NUCLEOTIDE SEQUENCE [LARGE SCALE GENOMIC DNA]</scope>
    <source>
        <strain evidence="4">PN_DK_2014</strain>
    </source>
</reference>
<evidence type="ECO:0000259" key="3">
    <source>
        <dbReference type="SMART" id="SM00093"/>
    </source>
</evidence>
<dbReference type="STRING" id="6265.A0A0B2V9I6"/>
<dbReference type="EMBL" id="JPKZ01002154">
    <property type="protein sequence ID" value="KHN78154.1"/>
    <property type="molecule type" value="Genomic_DNA"/>
</dbReference>
<dbReference type="Pfam" id="PF00079">
    <property type="entry name" value="Serpin"/>
    <property type="match status" value="2"/>
</dbReference>
<keyword evidence="5" id="KW-1185">Reference proteome</keyword>
<evidence type="ECO:0000256" key="1">
    <source>
        <dbReference type="ARBA" id="ARBA00009500"/>
    </source>
</evidence>
<dbReference type="PANTHER" id="PTHR11461:SF211">
    <property type="entry name" value="GH10112P-RELATED"/>
    <property type="match status" value="1"/>
</dbReference>
<dbReference type="SMART" id="SM00093">
    <property type="entry name" value="SERPIN"/>
    <property type="match status" value="1"/>
</dbReference>
<name>A0A0B2V9I6_TOXCA</name>
<dbReference type="Gene3D" id="3.30.497.10">
    <property type="entry name" value="Antithrombin, subunit I, domain 2"/>
    <property type="match status" value="2"/>
</dbReference>
<dbReference type="Proteomes" id="UP000031036">
    <property type="component" value="Unassembled WGS sequence"/>
</dbReference>
<dbReference type="AlphaFoldDB" id="A0A0B2V9I6"/>
<evidence type="ECO:0000313" key="5">
    <source>
        <dbReference type="Proteomes" id="UP000031036"/>
    </source>
</evidence>
<dbReference type="InterPro" id="IPR023796">
    <property type="entry name" value="Serpin_dom"/>
</dbReference>
<dbReference type="GO" id="GO:0004867">
    <property type="term" value="F:serine-type endopeptidase inhibitor activity"/>
    <property type="evidence" value="ECO:0007669"/>
    <property type="project" value="InterPro"/>
</dbReference>
<dbReference type="SUPFAM" id="SSF56574">
    <property type="entry name" value="Serpins"/>
    <property type="match status" value="1"/>
</dbReference>
<evidence type="ECO:0000256" key="2">
    <source>
        <dbReference type="RuleBase" id="RU000411"/>
    </source>
</evidence>
<comment type="caution">
    <text evidence="4">The sequence shown here is derived from an EMBL/GenBank/DDBJ whole genome shotgun (WGS) entry which is preliminary data.</text>
</comment>
<dbReference type="OMA" id="WSSEINE"/>
<dbReference type="InterPro" id="IPR042178">
    <property type="entry name" value="Serpin_sf_1"/>
</dbReference>
<protein>
    <submittedName>
        <fullName evidence="4">Serpin B13</fullName>
    </submittedName>
</protein>
<dbReference type="PANTHER" id="PTHR11461">
    <property type="entry name" value="SERINE PROTEASE INHIBITOR, SERPIN"/>
    <property type="match status" value="1"/>
</dbReference>
<proteinExistence type="inferred from homology"/>
<dbReference type="InterPro" id="IPR000215">
    <property type="entry name" value="Serpin_fam"/>
</dbReference>
<dbReference type="OrthoDB" id="9518664at2759"/>
<comment type="similarity">
    <text evidence="1 2">Belongs to the serpin family.</text>
</comment>
<evidence type="ECO:0000313" key="4">
    <source>
        <dbReference type="EMBL" id="KHN78154.1"/>
    </source>
</evidence>
<feature type="domain" description="Serpin" evidence="3">
    <location>
        <begin position="22"/>
        <end position="214"/>
    </location>
</feature>